<dbReference type="Gene3D" id="1.10.150.20">
    <property type="entry name" value="5' to 3' exonuclease, C-terminal subdomain"/>
    <property type="match status" value="1"/>
</dbReference>
<dbReference type="InterPro" id="IPR021725">
    <property type="entry name" value="Cdd1"/>
</dbReference>
<dbReference type="RefSeq" id="WP_027273671.1">
    <property type="nucleotide sequence ID" value="NZ_BRLH01000003.1"/>
</dbReference>
<dbReference type="AlphaFoldDB" id="A0AAV5N0R9"/>
<keyword evidence="2" id="KW-1185">Reference proteome</keyword>
<proteinExistence type="predicted"/>
<name>A0AAV5N0R9_9GAMM</name>
<dbReference type="Pfam" id="PF11731">
    <property type="entry name" value="Cdd1"/>
    <property type="match status" value="1"/>
</dbReference>
<evidence type="ECO:0000313" key="2">
    <source>
        <dbReference type="Proteomes" id="UP001058124"/>
    </source>
</evidence>
<dbReference type="Proteomes" id="UP001058124">
    <property type="component" value="Unassembled WGS sequence"/>
</dbReference>
<evidence type="ECO:0008006" key="3">
    <source>
        <dbReference type="Google" id="ProtNLM"/>
    </source>
</evidence>
<sequence length="89" mass="10131">MSHDLTALPSIGKRMAKMLEEIGIETPSDLIGQNPLDLYERSCQRAGMRVDPCVLYTYRCAVYAAETGEREGELTKWWNWKDRAHGNEG</sequence>
<protein>
    <recommendedName>
        <fullName evidence="3">Mitomycin resistance protein mcrB</fullName>
    </recommendedName>
</protein>
<reference evidence="1" key="1">
    <citation type="submission" date="2022-06" db="EMBL/GenBank/DDBJ databases">
        <title>Draft genome sequences of Leminorella grimontii str. JCM5902.</title>
        <authorList>
            <person name="Wakabayashi Y."/>
            <person name="Kojima K."/>
        </authorList>
    </citation>
    <scope>NUCLEOTIDE SEQUENCE</scope>
    <source>
        <strain evidence="1">JCM 5902</strain>
    </source>
</reference>
<gene>
    <name evidence="1" type="ORF">SOASR030_18220</name>
</gene>
<organism evidence="1 2">
    <name type="scientific">Leminorella grimontii</name>
    <dbReference type="NCBI Taxonomy" id="82981"/>
    <lineage>
        <taxon>Bacteria</taxon>
        <taxon>Pseudomonadati</taxon>
        <taxon>Pseudomonadota</taxon>
        <taxon>Gammaproteobacteria</taxon>
        <taxon>Enterobacterales</taxon>
        <taxon>Budviciaceae</taxon>
        <taxon>Leminorella</taxon>
    </lineage>
</organism>
<evidence type="ECO:0000313" key="1">
    <source>
        <dbReference type="EMBL" id="GKX55710.1"/>
    </source>
</evidence>
<comment type="caution">
    <text evidence="1">The sequence shown here is derived from an EMBL/GenBank/DDBJ whole genome shotgun (WGS) entry which is preliminary data.</text>
</comment>
<dbReference type="EMBL" id="BRLH01000003">
    <property type="protein sequence ID" value="GKX55710.1"/>
    <property type="molecule type" value="Genomic_DNA"/>
</dbReference>
<accession>A0AAV5N0R9</accession>